<evidence type="ECO:0000256" key="7">
    <source>
        <dbReference type="PIRSR" id="PIRSR601382-2"/>
    </source>
</evidence>
<dbReference type="AlphaFoldDB" id="A2F055"/>
<dbReference type="SMR" id="A2F055"/>
<dbReference type="Gene3D" id="1.50.10.10">
    <property type="match status" value="1"/>
</dbReference>
<feature type="active site" description="Proton donor" evidence="6">
    <location>
        <position position="28"/>
    </location>
</feature>
<dbReference type="eggNOG" id="KOG2204">
    <property type="taxonomic scope" value="Eukaryota"/>
</dbReference>
<comment type="similarity">
    <text evidence="3 8">Belongs to the glycosyl hydrolase 47 family.</text>
</comment>
<sequence length="396" mass="44564">MNLTTEYIKARDFIQTEFRPNGSWSLFEFIIRFVGGFTSMYELTNDKLYLDKAVMCADAIFPLMSGGIFGGGVSLRTDSTGKITANGGGGGGHNVADSNTYQLEFISLSMLTGDPKYADLAVKTYKHMWGKFRNQGLIPENFHSGSLHVGANIDSYYEYIIKIYVMTRGVANNFLNKHLQIVKDIKEKLVIHSGKNNYTGLGVYSNGRTDPMQEHLGTFAGGMIAVGTVKENPHATEDLKLADELVTGYAKAYEFTQTGVGPEKIRFSRSKDHDFEIENCEYMLRPESSESVYVMWKFTGLPKFRAFAWNMFNGINTYARRSKGFSHISNVDSKNSWGAPGPQESFFLAETLKYLYLTFADTSIISPAQWVFNTEGHPLRIFTEEEAQKWKSVLNF</sequence>
<dbReference type="STRING" id="5722.A2F055"/>
<organism evidence="9 10">
    <name type="scientific">Trichomonas vaginalis (strain ATCC PRA-98 / G3)</name>
    <dbReference type="NCBI Taxonomy" id="412133"/>
    <lineage>
        <taxon>Eukaryota</taxon>
        <taxon>Metamonada</taxon>
        <taxon>Parabasalia</taxon>
        <taxon>Trichomonadida</taxon>
        <taxon>Trichomonadidae</taxon>
        <taxon>Trichomonas</taxon>
    </lineage>
</organism>
<dbReference type="OMA" id="TEHAWTM"/>
<dbReference type="GO" id="GO:0036503">
    <property type="term" value="P:ERAD pathway"/>
    <property type="evidence" value="ECO:0000318"/>
    <property type="project" value="GO_Central"/>
</dbReference>
<dbReference type="KEGG" id="tva:4759517"/>
<reference evidence="9" key="1">
    <citation type="submission" date="2006-10" db="EMBL/GenBank/DDBJ databases">
        <authorList>
            <person name="Amadeo P."/>
            <person name="Zhao Q."/>
            <person name="Wortman J."/>
            <person name="Fraser-Liggett C."/>
            <person name="Carlton J."/>
        </authorList>
    </citation>
    <scope>NUCLEOTIDE SEQUENCE</scope>
    <source>
        <strain evidence="9">G3</strain>
    </source>
</reference>
<evidence type="ECO:0000256" key="3">
    <source>
        <dbReference type="ARBA" id="ARBA00007658"/>
    </source>
</evidence>
<dbReference type="OrthoDB" id="8118055at2759"/>
<reference evidence="9" key="2">
    <citation type="journal article" date="2007" name="Science">
        <title>Draft genome sequence of the sexually transmitted pathogen Trichomonas vaginalis.</title>
        <authorList>
            <person name="Carlton J.M."/>
            <person name="Hirt R.P."/>
            <person name="Silva J.C."/>
            <person name="Delcher A.L."/>
            <person name="Schatz M."/>
            <person name="Zhao Q."/>
            <person name="Wortman J.R."/>
            <person name="Bidwell S.L."/>
            <person name="Alsmark U.C.M."/>
            <person name="Besteiro S."/>
            <person name="Sicheritz-Ponten T."/>
            <person name="Noel C.J."/>
            <person name="Dacks J.B."/>
            <person name="Foster P.G."/>
            <person name="Simillion C."/>
            <person name="Van de Peer Y."/>
            <person name="Miranda-Saavedra D."/>
            <person name="Barton G.J."/>
            <person name="Westrop G.D."/>
            <person name="Mueller S."/>
            <person name="Dessi D."/>
            <person name="Fiori P.L."/>
            <person name="Ren Q."/>
            <person name="Paulsen I."/>
            <person name="Zhang H."/>
            <person name="Bastida-Corcuera F.D."/>
            <person name="Simoes-Barbosa A."/>
            <person name="Brown M.T."/>
            <person name="Hayes R.D."/>
            <person name="Mukherjee M."/>
            <person name="Okumura C.Y."/>
            <person name="Schneider R."/>
            <person name="Smith A.J."/>
            <person name="Vanacova S."/>
            <person name="Villalvazo M."/>
            <person name="Haas B.J."/>
            <person name="Pertea M."/>
            <person name="Feldblyum T.V."/>
            <person name="Utterback T.R."/>
            <person name="Shu C.L."/>
            <person name="Osoegawa K."/>
            <person name="de Jong P.J."/>
            <person name="Hrdy I."/>
            <person name="Horvathova L."/>
            <person name="Zubacova Z."/>
            <person name="Dolezal P."/>
            <person name="Malik S.B."/>
            <person name="Logsdon J.M. Jr."/>
            <person name="Henze K."/>
            <person name="Gupta A."/>
            <person name="Wang C.C."/>
            <person name="Dunne R.L."/>
            <person name="Upcroft J.A."/>
            <person name="Upcroft P."/>
            <person name="White O."/>
            <person name="Salzberg S.L."/>
            <person name="Tang P."/>
            <person name="Chiu C.-H."/>
            <person name="Lee Y.-S."/>
            <person name="Embley T.M."/>
            <person name="Coombs G.H."/>
            <person name="Mottram J.C."/>
            <person name="Tachezy J."/>
            <person name="Fraser-Liggett C.M."/>
            <person name="Johnson P.J."/>
        </authorList>
    </citation>
    <scope>NUCLEOTIDE SEQUENCE [LARGE SCALE GENOMIC DNA]</scope>
    <source>
        <strain evidence="9">G3</strain>
    </source>
</reference>
<keyword evidence="5" id="KW-1015">Disulfide bond</keyword>
<dbReference type="InterPro" id="IPR001382">
    <property type="entry name" value="Glyco_hydro_47"/>
</dbReference>
<comment type="pathway">
    <text evidence="2">Protein modification; protein glycosylation.</text>
</comment>
<keyword evidence="4 8" id="KW-0378">Hydrolase</keyword>
<feature type="binding site" evidence="7">
    <location>
        <position position="374"/>
    </location>
    <ligand>
        <name>Ca(2+)</name>
        <dbReference type="ChEBI" id="CHEBI:29108"/>
    </ligand>
</feature>
<dbReference type="InParanoid" id="A2F055"/>
<evidence type="ECO:0000313" key="9">
    <source>
        <dbReference type="EMBL" id="EAY01690.1"/>
    </source>
</evidence>
<evidence type="ECO:0000256" key="4">
    <source>
        <dbReference type="ARBA" id="ARBA00022801"/>
    </source>
</evidence>
<dbReference type="GO" id="GO:0005783">
    <property type="term" value="C:endoplasmic reticulum"/>
    <property type="evidence" value="ECO:0000318"/>
    <property type="project" value="GO_Central"/>
</dbReference>
<dbReference type="RefSeq" id="XP_001330386.1">
    <property type="nucleotide sequence ID" value="XM_001330351.1"/>
</dbReference>
<dbReference type="GO" id="GO:0005975">
    <property type="term" value="P:carbohydrate metabolic process"/>
    <property type="evidence" value="ECO:0007669"/>
    <property type="project" value="InterPro"/>
</dbReference>
<dbReference type="InterPro" id="IPR036026">
    <property type="entry name" value="Seven-hairpin_glycosidases"/>
</dbReference>
<dbReference type="Pfam" id="PF01532">
    <property type="entry name" value="Glyco_hydro_47"/>
    <property type="match status" value="1"/>
</dbReference>
<dbReference type="EC" id="3.2.1.-" evidence="8"/>
<dbReference type="EMBL" id="DS113559">
    <property type="protein sequence ID" value="EAY01690.1"/>
    <property type="molecule type" value="Genomic_DNA"/>
</dbReference>
<dbReference type="PANTHER" id="PTHR11742:SF6">
    <property type="entry name" value="MANNOSYL-OLIGOSACCHARIDE ALPHA-1,2-MANNOSIDASE IA-RELATED"/>
    <property type="match status" value="1"/>
</dbReference>
<dbReference type="InterPro" id="IPR050749">
    <property type="entry name" value="Glycosyl_Hydrolase_47"/>
</dbReference>
<accession>A2F055</accession>
<gene>
    <name evidence="9" type="ORF">TVAG_316770</name>
</gene>
<dbReference type="Proteomes" id="UP000001542">
    <property type="component" value="Unassembled WGS sequence"/>
</dbReference>
<dbReference type="GO" id="GO:0000139">
    <property type="term" value="C:Golgi membrane"/>
    <property type="evidence" value="ECO:0000318"/>
    <property type="project" value="GO_Central"/>
</dbReference>
<proteinExistence type="inferred from homology"/>
<evidence type="ECO:0000256" key="6">
    <source>
        <dbReference type="PIRSR" id="PIRSR601382-1"/>
    </source>
</evidence>
<feature type="active site" description="Proton donor" evidence="6">
    <location>
        <position position="263"/>
    </location>
</feature>
<dbReference type="GO" id="GO:0004571">
    <property type="term" value="F:mannosyl-oligosaccharide 1,2-alpha-mannosidase activity"/>
    <property type="evidence" value="ECO:0000318"/>
    <property type="project" value="GO_Central"/>
</dbReference>
<dbReference type="FunFam" id="1.50.10.10:FF:000066">
    <property type="entry name" value="alpha-1,2-Mannosidase"/>
    <property type="match status" value="1"/>
</dbReference>
<evidence type="ECO:0000313" key="10">
    <source>
        <dbReference type="Proteomes" id="UP000001542"/>
    </source>
</evidence>
<dbReference type="PRINTS" id="PR00747">
    <property type="entry name" value="GLYHDRLASE47"/>
</dbReference>
<name>A2F055_TRIV3</name>
<keyword evidence="10" id="KW-1185">Reference proteome</keyword>
<keyword evidence="8" id="KW-0326">Glycosidase</keyword>
<dbReference type="InterPro" id="IPR012341">
    <property type="entry name" value="6hp_glycosidase-like_sf"/>
</dbReference>
<dbReference type="VEuPathDB" id="TrichDB:TVAG_316770"/>
<evidence type="ECO:0000256" key="8">
    <source>
        <dbReference type="RuleBase" id="RU361193"/>
    </source>
</evidence>
<feature type="active site" evidence="6">
    <location>
        <position position="154"/>
    </location>
</feature>
<dbReference type="GO" id="GO:0005509">
    <property type="term" value="F:calcium ion binding"/>
    <property type="evidence" value="ECO:0007669"/>
    <property type="project" value="InterPro"/>
</dbReference>
<dbReference type="VEuPathDB" id="TrichDB:TVAGG3_0985460"/>
<feature type="active site" evidence="6">
    <location>
        <position position="287"/>
    </location>
</feature>
<dbReference type="PANTHER" id="PTHR11742">
    <property type="entry name" value="MANNOSYL-OLIGOSACCHARIDE ALPHA-1,2-MANNOSIDASE-RELATED"/>
    <property type="match status" value="1"/>
</dbReference>
<dbReference type="FunCoup" id="A2F055">
    <property type="interactions" value="657"/>
</dbReference>
<keyword evidence="7" id="KW-0106">Calcium</keyword>
<evidence type="ECO:0000256" key="2">
    <source>
        <dbReference type="ARBA" id="ARBA00004922"/>
    </source>
</evidence>
<keyword evidence="7" id="KW-0479">Metal-binding</keyword>
<evidence type="ECO:0000256" key="5">
    <source>
        <dbReference type="ARBA" id="ARBA00023157"/>
    </source>
</evidence>
<dbReference type="SUPFAM" id="SSF48225">
    <property type="entry name" value="Seven-hairpin glycosidases"/>
    <property type="match status" value="1"/>
</dbReference>
<protein>
    <recommendedName>
        <fullName evidence="8">alpha-1,2-Mannosidase</fullName>
        <ecNumber evidence="8">3.2.1.-</ecNumber>
    </recommendedName>
</protein>
<comment type="cofactor">
    <cofactor evidence="1 7">
        <name>Ca(2+)</name>
        <dbReference type="ChEBI" id="CHEBI:29108"/>
    </cofactor>
</comment>
<evidence type="ECO:0000256" key="1">
    <source>
        <dbReference type="ARBA" id="ARBA00001913"/>
    </source>
</evidence>